<proteinExistence type="predicted"/>
<keyword evidence="3" id="KW-0378">Hydrolase</keyword>
<dbReference type="SUPFAM" id="SSF51556">
    <property type="entry name" value="Metallo-dependent hydrolases"/>
    <property type="match status" value="1"/>
</dbReference>
<dbReference type="Proteomes" id="UP000318437">
    <property type="component" value="Unassembled WGS sequence"/>
</dbReference>
<sequence>MESIDVFCHFLPRKYIAAVQEASDKPLKMFERAQQIRAIVDLKARLEILEEFPGYSQIISLSSPPIEVLAPHKSVELSRLANDELAGAVDAGGKWIRGFAASLPLNDVSACIHEAQRAIDEYGAVGVQVFTSVLGQPLDLPQFQPLFEFMAARDLPILLHPTRSMSVSDYPGEKFSKFDLWWAIGWPYETTLALTRLALSGIFDRLPDLKIIAHHVGGYLPMLAGRLGPGMELLGTRNPPGTEEYVKTTLQEPVLNACARFYADTASFGSMAALECGKAFFGAERLLFASDMPFDPGGGPDYIRSTLAAIDAMPLTAAERRSILVENAQRLFQLNDN</sequence>
<comment type="caution">
    <text evidence="3">The sequence shown here is derived from an EMBL/GenBank/DDBJ whole genome shotgun (WGS) entry which is preliminary data.</text>
</comment>
<dbReference type="OrthoDB" id="9777673at2"/>
<keyword evidence="4" id="KW-1185">Reference proteome</keyword>
<dbReference type="GO" id="GO:0019748">
    <property type="term" value="P:secondary metabolic process"/>
    <property type="evidence" value="ECO:0007669"/>
    <property type="project" value="TreeGrafter"/>
</dbReference>
<accession>A0A5C6CWH9</accession>
<protein>
    <submittedName>
        <fullName evidence="3">Amidohydrolase</fullName>
    </submittedName>
</protein>
<dbReference type="InterPro" id="IPR032466">
    <property type="entry name" value="Metal_Hydrolase"/>
</dbReference>
<dbReference type="InterPro" id="IPR032465">
    <property type="entry name" value="ACMSD"/>
</dbReference>
<dbReference type="PANTHER" id="PTHR21240:SF28">
    <property type="entry name" value="ISO-OROTATE DECARBOXYLASE (EUROFUNG)"/>
    <property type="match status" value="1"/>
</dbReference>
<dbReference type="GO" id="GO:0005737">
    <property type="term" value="C:cytoplasm"/>
    <property type="evidence" value="ECO:0007669"/>
    <property type="project" value="TreeGrafter"/>
</dbReference>
<evidence type="ECO:0000313" key="4">
    <source>
        <dbReference type="Proteomes" id="UP000318437"/>
    </source>
</evidence>
<dbReference type="Pfam" id="PF04909">
    <property type="entry name" value="Amidohydro_2"/>
    <property type="match status" value="1"/>
</dbReference>
<dbReference type="GO" id="GO:0016831">
    <property type="term" value="F:carboxy-lyase activity"/>
    <property type="evidence" value="ECO:0007669"/>
    <property type="project" value="InterPro"/>
</dbReference>
<dbReference type="GO" id="GO:0016787">
    <property type="term" value="F:hydrolase activity"/>
    <property type="evidence" value="ECO:0007669"/>
    <property type="project" value="UniProtKB-KW"/>
</dbReference>
<dbReference type="InterPro" id="IPR006680">
    <property type="entry name" value="Amidohydro-rel"/>
</dbReference>
<name>A0A5C6CWH9_9BACT</name>
<organism evidence="3 4">
    <name type="scientific">Bythopirellula polymerisocia</name>
    <dbReference type="NCBI Taxonomy" id="2528003"/>
    <lineage>
        <taxon>Bacteria</taxon>
        <taxon>Pseudomonadati</taxon>
        <taxon>Planctomycetota</taxon>
        <taxon>Planctomycetia</taxon>
        <taxon>Pirellulales</taxon>
        <taxon>Lacipirellulaceae</taxon>
        <taxon>Bythopirellula</taxon>
    </lineage>
</organism>
<dbReference type="AlphaFoldDB" id="A0A5C6CWH9"/>
<evidence type="ECO:0000256" key="1">
    <source>
        <dbReference type="ARBA" id="ARBA00023239"/>
    </source>
</evidence>
<gene>
    <name evidence="3" type="ORF">Pla144_26640</name>
</gene>
<keyword evidence="1" id="KW-0456">Lyase</keyword>
<dbReference type="EMBL" id="SJPS01000003">
    <property type="protein sequence ID" value="TWU27887.1"/>
    <property type="molecule type" value="Genomic_DNA"/>
</dbReference>
<evidence type="ECO:0000259" key="2">
    <source>
        <dbReference type="Pfam" id="PF04909"/>
    </source>
</evidence>
<dbReference type="Gene3D" id="3.20.20.140">
    <property type="entry name" value="Metal-dependent hydrolases"/>
    <property type="match status" value="1"/>
</dbReference>
<dbReference type="RefSeq" id="WP_146451034.1">
    <property type="nucleotide sequence ID" value="NZ_SJPS01000003.1"/>
</dbReference>
<feature type="domain" description="Amidohydrolase-related" evidence="2">
    <location>
        <begin position="81"/>
        <end position="334"/>
    </location>
</feature>
<reference evidence="3 4" key="1">
    <citation type="submission" date="2019-02" db="EMBL/GenBank/DDBJ databases">
        <title>Deep-cultivation of Planctomycetes and their phenomic and genomic characterization uncovers novel biology.</title>
        <authorList>
            <person name="Wiegand S."/>
            <person name="Jogler M."/>
            <person name="Boedeker C."/>
            <person name="Pinto D."/>
            <person name="Vollmers J."/>
            <person name="Rivas-Marin E."/>
            <person name="Kohn T."/>
            <person name="Peeters S.H."/>
            <person name="Heuer A."/>
            <person name="Rast P."/>
            <person name="Oberbeckmann S."/>
            <person name="Bunk B."/>
            <person name="Jeske O."/>
            <person name="Meyerdierks A."/>
            <person name="Storesund J.E."/>
            <person name="Kallscheuer N."/>
            <person name="Luecker S."/>
            <person name="Lage O.M."/>
            <person name="Pohl T."/>
            <person name="Merkel B.J."/>
            <person name="Hornburger P."/>
            <person name="Mueller R.-W."/>
            <person name="Bruemmer F."/>
            <person name="Labrenz M."/>
            <person name="Spormann A.M."/>
            <person name="Op Den Camp H."/>
            <person name="Overmann J."/>
            <person name="Amann R."/>
            <person name="Jetten M.S.M."/>
            <person name="Mascher T."/>
            <person name="Medema M.H."/>
            <person name="Devos D.P."/>
            <person name="Kaster A.-K."/>
            <person name="Ovreas L."/>
            <person name="Rohde M."/>
            <person name="Galperin M.Y."/>
            <person name="Jogler C."/>
        </authorList>
    </citation>
    <scope>NUCLEOTIDE SEQUENCE [LARGE SCALE GENOMIC DNA]</scope>
    <source>
        <strain evidence="3 4">Pla144</strain>
    </source>
</reference>
<evidence type="ECO:0000313" key="3">
    <source>
        <dbReference type="EMBL" id="TWU27887.1"/>
    </source>
</evidence>
<dbReference type="PANTHER" id="PTHR21240">
    <property type="entry name" value="2-AMINO-3-CARBOXYLMUCONATE-6-SEMIALDEHYDE DECARBOXYLASE"/>
    <property type="match status" value="1"/>
</dbReference>